<dbReference type="EMBL" id="FORU01000001">
    <property type="protein sequence ID" value="SFI78936.1"/>
    <property type="molecule type" value="Genomic_DNA"/>
</dbReference>
<dbReference type="GO" id="GO:0003677">
    <property type="term" value="F:DNA binding"/>
    <property type="evidence" value="ECO:0007669"/>
    <property type="project" value="UniProtKB-KW"/>
</dbReference>
<proteinExistence type="predicted"/>
<dbReference type="SMART" id="SM00530">
    <property type="entry name" value="HTH_XRE"/>
    <property type="match status" value="1"/>
</dbReference>
<dbReference type="InterPro" id="IPR001387">
    <property type="entry name" value="Cro/C1-type_HTH"/>
</dbReference>
<evidence type="ECO:0000259" key="1">
    <source>
        <dbReference type="PROSITE" id="PS50943"/>
    </source>
</evidence>
<feature type="domain" description="HTH cro/C1-type" evidence="1">
    <location>
        <begin position="22"/>
        <end position="74"/>
    </location>
</feature>
<accession>A0A1I3L2T2</accession>
<reference evidence="3" key="1">
    <citation type="submission" date="2016-10" db="EMBL/GenBank/DDBJ databases">
        <authorList>
            <person name="Varghese N."/>
            <person name="Submissions S."/>
        </authorList>
    </citation>
    <scope>NUCLEOTIDE SEQUENCE [LARGE SCALE GENOMIC DNA]</scope>
    <source>
        <strain evidence="3">DSM 26542</strain>
    </source>
</reference>
<keyword evidence="3" id="KW-1185">Reference proteome</keyword>
<keyword evidence="2" id="KW-0238">DNA-binding</keyword>
<name>A0A1I3L2T2_9FLAO</name>
<dbReference type="SUPFAM" id="SSF47413">
    <property type="entry name" value="lambda repressor-like DNA-binding domains"/>
    <property type="match status" value="1"/>
</dbReference>
<dbReference type="AlphaFoldDB" id="A0A1I3L2T2"/>
<gene>
    <name evidence="2" type="ORF">SAMN04487893_101151</name>
</gene>
<protein>
    <submittedName>
        <fullName evidence="2">DNA-binding transcriptional regulator, XRE-family HTH domain</fullName>
    </submittedName>
</protein>
<dbReference type="PROSITE" id="PS50943">
    <property type="entry name" value="HTH_CROC1"/>
    <property type="match status" value="1"/>
</dbReference>
<organism evidence="2 3">
    <name type="scientific">Myroides guanonis</name>
    <dbReference type="NCBI Taxonomy" id="1150112"/>
    <lineage>
        <taxon>Bacteria</taxon>
        <taxon>Pseudomonadati</taxon>
        <taxon>Bacteroidota</taxon>
        <taxon>Flavobacteriia</taxon>
        <taxon>Flavobacteriales</taxon>
        <taxon>Flavobacteriaceae</taxon>
        <taxon>Myroides</taxon>
    </lineage>
</organism>
<dbReference type="CDD" id="cd00093">
    <property type="entry name" value="HTH_XRE"/>
    <property type="match status" value="1"/>
</dbReference>
<dbReference type="STRING" id="1150112.SAMN04487893_101151"/>
<evidence type="ECO:0000313" key="3">
    <source>
        <dbReference type="Proteomes" id="UP000243887"/>
    </source>
</evidence>
<dbReference type="Gene3D" id="1.10.260.40">
    <property type="entry name" value="lambda repressor-like DNA-binding domains"/>
    <property type="match status" value="1"/>
</dbReference>
<dbReference type="Pfam" id="PF01381">
    <property type="entry name" value="HTH_3"/>
    <property type="match status" value="1"/>
</dbReference>
<dbReference type="Proteomes" id="UP000243887">
    <property type="component" value="Unassembled WGS sequence"/>
</dbReference>
<evidence type="ECO:0000313" key="2">
    <source>
        <dbReference type="EMBL" id="SFI78936.1"/>
    </source>
</evidence>
<dbReference type="OrthoDB" id="773007at2"/>
<dbReference type="RefSeq" id="WP_090677541.1">
    <property type="nucleotide sequence ID" value="NZ_FORU01000001.1"/>
</dbReference>
<dbReference type="InterPro" id="IPR010982">
    <property type="entry name" value="Lambda_DNA-bd_dom_sf"/>
</dbReference>
<sequence>MEDMFLSLQKPSDVRSKIGELVKAMRNSRSMTQQELAEKLNLTRLTIHKVENGKNFNIDTLLLILQYFDLLSVFSDFIEEQRVQFKDFGSFY</sequence>